<sequence>MPDQIRNAESALQVWRGIDADKIEDLEETVEFLLEQIEGWKLEMRNKNYELQEIKQELSYSNQELCTALNLKQLTINEAIELAKKLLASDKPTEDVLLELLLAIYRAW</sequence>
<evidence type="ECO:0000313" key="3">
    <source>
        <dbReference type="Proteomes" id="UP000076925"/>
    </source>
</evidence>
<feature type="coiled-coil region" evidence="1">
    <location>
        <begin position="23"/>
        <end position="57"/>
    </location>
</feature>
<gene>
    <name evidence="2" type="ORF">WA1_37250</name>
</gene>
<proteinExistence type="predicted"/>
<comment type="caution">
    <text evidence="2">The sequence shown here is derived from an EMBL/GenBank/DDBJ whole genome shotgun (WGS) entry which is preliminary data.</text>
</comment>
<dbReference type="AlphaFoldDB" id="A0A139X188"/>
<organism evidence="2 3">
    <name type="scientific">Scytonema hofmannii PCC 7110</name>
    <dbReference type="NCBI Taxonomy" id="128403"/>
    <lineage>
        <taxon>Bacteria</taxon>
        <taxon>Bacillati</taxon>
        <taxon>Cyanobacteriota</taxon>
        <taxon>Cyanophyceae</taxon>
        <taxon>Nostocales</taxon>
        <taxon>Scytonemataceae</taxon>
        <taxon>Scytonema</taxon>
    </lineage>
</organism>
<reference evidence="2 3" key="1">
    <citation type="journal article" date="2013" name="Genome Biol. Evol.">
        <title>Genomes of Stigonematalean cyanobacteria (subsection V) and the evolution of oxygenic photosynthesis from prokaryotes to plastids.</title>
        <authorList>
            <person name="Dagan T."/>
            <person name="Roettger M."/>
            <person name="Stucken K."/>
            <person name="Landan G."/>
            <person name="Koch R."/>
            <person name="Major P."/>
            <person name="Gould S.B."/>
            <person name="Goremykin V.V."/>
            <person name="Rippka R."/>
            <person name="Tandeau de Marsac N."/>
            <person name="Gugger M."/>
            <person name="Lockhart P.J."/>
            <person name="Allen J.F."/>
            <person name="Brune I."/>
            <person name="Maus I."/>
            <person name="Puhler A."/>
            <person name="Martin W.F."/>
        </authorList>
    </citation>
    <scope>NUCLEOTIDE SEQUENCE [LARGE SCALE GENOMIC DNA]</scope>
    <source>
        <strain evidence="2 3">PCC 7110</strain>
    </source>
</reference>
<name>A0A139X188_9CYAN</name>
<keyword evidence="1" id="KW-0175">Coiled coil</keyword>
<evidence type="ECO:0000256" key="1">
    <source>
        <dbReference type="SAM" id="Coils"/>
    </source>
</evidence>
<dbReference type="Proteomes" id="UP000076925">
    <property type="component" value="Unassembled WGS sequence"/>
</dbReference>
<protein>
    <submittedName>
        <fullName evidence="2">Uncharacterized protein</fullName>
    </submittedName>
</protein>
<dbReference type="OrthoDB" id="515468at2"/>
<accession>A0A139X188</accession>
<keyword evidence="3" id="KW-1185">Reference proteome</keyword>
<dbReference type="EMBL" id="ANNX02000041">
    <property type="protein sequence ID" value="KYC38426.1"/>
    <property type="molecule type" value="Genomic_DNA"/>
</dbReference>
<evidence type="ECO:0000313" key="2">
    <source>
        <dbReference type="EMBL" id="KYC38426.1"/>
    </source>
</evidence>
<dbReference type="RefSeq" id="WP_017746828.1">
    <property type="nucleotide sequence ID" value="NZ_KQ976354.1"/>
</dbReference>